<dbReference type="InterPro" id="IPR053175">
    <property type="entry name" value="DHMBA_Reg_Transcription_Factor"/>
</dbReference>
<dbReference type="AlphaFoldDB" id="A0A6A5VBQ2"/>
<dbReference type="SUPFAM" id="SSF57701">
    <property type="entry name" value="Zn2/Cys6 DNA-binding domain"/>
    <property type="match status" value="1"/>
</dbReference>
<dbReference type="PANTHER" id="PTHR38791:SF1">
    <property type="entry name" value="TRANSCRIPTION FACTOR, PUTATIVE-RELATED"/>
    <property type="match status" value="1"/>
</dbReference>
<dbReference type="Gene3D" id="4.10.240.10">
    <property type="entry name" value="Zn(2)-C6 fungal-type DNA-binding domain"/>
    <property type="match status" value="1"/>
</dbReference>
<dbReference type="Proteomes" id="UP000800036">
    <property type="component" value="Unassembled WGS sequence"/>
</dbReference>
<dbReference type="PANTHER" id="PTHR38791">
    <property type="entry name" value="ZN(II)2CYS6 TRANSCRIPTION FACTOR (EUROFUNG)-RELATED-RELATED"/>
    <property type="match status" value="1"/>
</dbReference>
<evidence type="ECO:0000259" key="2">
    <source>
        <dbReference type="PROSITE" id="PS50048"/>
    </source>
</evidence>
<dbReference type="InterPro" id="IPR036864">
    <property type="entry name" value="Zn2-C6_fun-type_DNA-bd_sf"/>
</dbReference>
<keyword evidence="1" id="KW-0539">Nucleus</keyword>
<sequence length="490" mass="54706">MVFRGRPSTACFACRGRRIKCDRKQLGCGQCARMSIPCPLYPDPLVQAYRDQSDITIRKAEESYQRKARRVAYSGSNAMIGALCYNPSLHLDTIALTEFLASYVPQSPYDYLSAIYRDQSLEAPLVLIIWTVSLAMSAWKLKDPRVLATARQLYATALSVTNNALRDPNTAAQDSTLVSVLLLGLFEALACQVSGKSSNWTKHTRGALALLRVRGQMQFSTKLGRRLFDQICSILTFDTMVRKSPLPPDLLQLVSTAKASRHESTRTAFVMLVGEITQAPCVLWDLDMLPIAKVEKALWLDQRVSEFTKELPPDYEYQKIRKEAKETPISGWDAHSHVIHQYLHHHAARLWNACRVLRIKLNSVIYGTLSQLPPSALSTFEEGRKILRRATQTISEAATDICASVPQILNPAQYDQVGIKASHEARIATLLPALSVTKAETMVPQTARSYAADRLKYMGKEFLIPQAESAAASVMGLDVLHSGFHMLYVY</sequence>
<name>A0A6A5VBQ2_9PLEO</name>
<dbReference type="Pfam" id="PF00172">
    <property type="entry name" value="Zn_clus"/>
    <property type="match status" value="1"/>
</dbReference>
<gene>
    <name evidence="3" type="ORF">BU23DRAFT_511224</name>
</gene>
<organism evidence="3 4">
    <name type="scientific">Bimuria novae-zelandiae CBS 107.79</name>
    <dbReference type="NCBI Taxonomy" id="1447943"/>
    <lineage>
        <taxon>Eukaryota</taxon>
        <taxon>Fungi</taxon>
        <taxon>Dikarya</taxon>
        <taxon>Ascomycota</taxon>
        <taxon>Pezizomycotina</taxon>
        <taxon>Dothideomycetes</taxon>
        <taxon>Pleosporomycetidae</taxon>
        <taxon>Pleosporales</taxon>
        <taxon>Massarineae</taxon>
        <taxon>Didymosphaeriaceae</taxon>
        <taxon>Bimuria</taxon>
    </lineage>
</organism>
<dbReference type="PROSITE" id="PS00463">
    <property type="entry name" value="ZN2_CY6_FUNGAL_1"/>
    <property type="match status" value="1"/>
</dbReference>
<dbReference type="InterPro" id="IPR021858">
    <property type="entry name" value="Fun_TF"/>
</dbReference>
<dbReference type="SMART" id="SM00066">
    <property type="entry name" value="GAL4"/>
    <property type="match status" value="1"/>
</dbReference>
<dbReference type="GO" id="GO:0008270">
    <property type="term" value="F:zinc ion binding"/>
    <property type="evidence" value="ECO:0007669"/>
    <property type="project" value="InterPro"/>
</dbReference>
<evidence type="ECO:0000313" key="4">
    <source>
        <dbReference type="Proteomes" id="UP000800036"/>
    </source>
</evidence>
<reference evidence="3" key="1">
    <citation type="journal article" date="2020" name="Stud. Mycol.">
        <title>101 Dothideomycetes genomes: a test case for predicting lifestyles and emergence of pathogens.</title>
        <authorList>
            <person name="Haridas S."/>
            <person name="Albert R."/>
            <person name="Binder M."/>
            <person name="Bloem J."/>
            <person name="Labutti K."/>
            <person name="Salamov A."/>
            <person name="Andreopoulos B."/>
            <person name="Baker S."/>
            <person name="Barry K."/>
            <person name="Bills G."/>
            <person name="Bluhm B."/>
            <person name="Cannon C."/>
            <person name="Castanera R."/>
            <person name="Culley D."/>
            <person name="Daum C."/>
            <person name="Ezra D."/>
            <person name="Gonzalez J."/>
            <person name="Henrissat B."/>
            <person name="Kuo A."/>
            <person name="Liang C."/>
            <person name="Lipzen A."/>
            <person name="Lutzoni F."/>
            <person name="Magnuson J."/>
            <person name="Mondo S."/>
            <person name="Nolan M."/>
            <person name="Ohm R."/>
            <person name="Pangilinan J."/>
            <person name="Park H.-J."/>
            <person name="Ramirez L."/>
            <person name="Alfaro M."/>
            <person name="Sun H."/>
            <person name="Tritt A."/>
            <person name="Yoshinaga Y."/>
            <person name="Zwiers L.-H."/>
            <person name="Turgeon B."/>
            <person name="Goodwin S."/>
            <person name="Spatafora J."/>
            <person name="Crous P."/>
            <person name="Grigoriev I."/>
        </authorList>
    </citation>
    <scope>NUCLEOTIDE SEQUENCE</scope>
    <source>
        <strain evidence="3">CBS 107.79</strain>
    </source>
</reference>
<dbReference type="Pfam" id="PF11951">
    <property type="entry name" value="Fungal_trans_2"/>
    <property type="match status" value="1"/>
</dbReference>
<dbReference type="CDD" id="cd00067">
    <property type="entry name" value="GAL4"/>
    <property type="match status" value="1"/>
</dbReference>
<dbReference type="EMBL" id="ML976699">
    <property type="protein sequence ID" value="KAF1970667.1"/>
    <property type="molecule type" value="Genomic_DNA"/>
</dbReference>
<dbReference type="PROSITE" id="PS50048">
    <property type="entry name" value="ZN2_CY6_FUNGAL_2"/>
    <property type="match status" value="1"/>
</dbReference>
<evidence type="ECO:0000256" key="1">
    <source>
        <dbReference type="ARBA" id="ARBA00023242"/>
    </source>
</evidence>
<evidence type="ECO:0000313" key="3">
    <source>
        <dbReference type="EMBL" id="KAF1970667.1"/>
    </source>
</evidence>
<feature type="domain" description="Zn(2)-C6 fungal-type" evidence="2">
    <location>
        <begin position="10"/>
        <end position="40"/>
    </location>
</feature>
<keyword evidence="4" id="KW-1185">Reference proteome</keyword>
<protein>
    <recommendedName>
        <fullName evidence="2">Zn(2)-C6 fungal-type domain-containing protein</fullName>
    </recommendedName>
</protein>
<proteinExistence type="predicted"/>
<dbReference type="InterPro" id="IPR001138">
    <property type="entry name" value="Zn2Cys6_DnaBD"/>
</dbReference>
<dbReference type="GO" id="GO:0000981">
    <property type="term" value="F:DNA-binding transcription factor activity, RNA polymerase II-specific"/>
    <property type="evidence" value="ECO:0007669"/>
    <property type="project" value="InterPro"/>
</dbReference>
<accession>A0A6A5VBQ2</accession>
<dbReference type="OrthoDB" id="5429770at2759"/>